<keyword evidence="3" id="KW-1185">Reference proteome</keyword>
<evidence type="ECO:0008006" key="4">
    <source>
        <dbReference type="Google" id="ProtNLM"/>
    </source>
</evidence>
<dbReference type="SUPFAM" id="SSF47113">
    <property type="entry name" value="Histone-fold"/>
    <property type="match status" value="1"/>
</dbReference>
<proteinExistence type="predicted"/>
<dbReference type="GO" id="GO:0046982">
    <property type="term" value="F:protein heterodimerization activity"/>
    <property type="evidence" value="ECO:0007669"/>
    <property type="project" value="InterPro"/>
</dbReference>
<protein>
    <recommendedName>
        <fullName evidence="4">Transcription factor CBF/NF-Y/archaeal histone domain-containing protein</fullName>
    </recommendedName>
</protein>
<dbReference type="InterPro" id="IPR009072">
    <property type="entry name" value="Histone-fold"/>
</dbReference>
<comment type="caution">
    <text evidence="2">The sequence shown here is derived from an EMBL/GenBank/DDBJ whole genome shotgun (WGS) entry which is preliminary data.</text>
</comment>
<organism evidence="2 3">
    <name type="scientific">Novymonas esmeraldas</name>
    <dbReference type="NCBI Taxonomy" id="1808958"/>
    <lineage>
        <taxon>Eukaryota</taxon>
        <taxon>Discoba</taxon>
        <taxon>Euglenozoa</taxon>
        <taxon>Kinetoplastea</taxon>
        <taxon>Metakinetoplastina</taxon>
        <taxon>Trypanosomatida</taxon>
        <taxon>Trypanosomatidae</taxon>
        <taxon>Novymonas</taxon>
    </lineage>
</organism>
<dbReference type="EMBL" id="JAECZO010000001">
    <property type="protein sequence ID" value="KAK7199791.1"/>
    <property type="molecule type" value="Genomic_DNA"/>
</dbReference>
<evidence type="ECO:0000256" key="1">
    <source>
        <dbReference type="SAM" id="MobiDB-lite"/>
    </source>
</evidence>
<gene>
    <name evidence="2" type="ORF">NESM_000026000</name>
</gene>
<evidence type="ECO:0000313" key="3">
    <source>
        <dbReference type="Proteomes" id="UP001430356"/>
    </source>
</evidence>
<accession>A0AAW0F2F5</accession>
<name>A0AAW0F2F5_9TRYP</name>
<dbReference type="Gene3D" id="1.10.20.10">
    <property type="entry name" value="Histone, subunit A"/>
    <property type="match status" value="1"/>
</dbReference>
<dbReference type="AlphaFoldDB" id="A0AAW0F2F5"/>
<evidence type="ECO:0000313" key="2">
    <source>
        <dbReference type="EMBL" id="KAK7199791.1"/>
    </source>
</evidence>
<feature type="region of interest" description="Disordered" evidence="1">
    <location>
        <begin position="1"/>
        <end position="70"/>
    </location>
</feature>
<sequence>MEDVHVERGSACATASPNEGYAAPSPSSDFTGCADVQETSVEPDAALTRTRVGGDDGNTASTAPVGSAGASVKARSLAAGQVNRLVDGALPAGMSVSRDARIALQKCATVALFYLACLADAERKAAGSSRTTLNVQDIRGAMEAAGLAHLVPLLSTAAKRGRD</sequence>
<reference evidence="2 3" key="1">
    <citation type="journal article" date="2021" name="MBio">
        <title>A New Model Trypanosomatid, Novymonas esmeraldas: Genomic Perception of Its 'Candidatus Pandoraea novymonadis' Endosymbiont.</title>
        <authorList>
            <person name="Zakharova A."/>
            <person name="Saura A."/>
            <person name="Butenko A."/>
            <person name="Podesvova L."/>
            <person name="Warmusova S."/>
            <person name="Kostygov A.Y."/>
            <person name="Nenarokova A."/>
            <person name="Lukes J."/>
            <person name="Opperdoes F.R."/>
            <person name="Yurchenko V."/>
        </authorList>
    </citation>
    <scope>NUCLEOTIDE SEQUENCE [LARGE SCALE GENOMIC DNA]</scope>
    <source>
        <strain evidence="2 3">E262AT.01</strain>
    </source>
</reference>
<dbReference type="Proteomes" id="UP001430356">
    <property type="component" value="Unassembled WGS sequence"/>
</dbReference>
<dbReference type="CDD" id="cd22928">
    <property type="entry name" value="HFD_POLE3_DPB4"/>
    <property type="match status" value="1"/>
</dbReference>